<dbReference type="FunFam" id="1.10.10.10:FF:000018">
    <property type="entry name" value="DNA-binding response regulator ResD"/>
    <property type="match status" value="1"/>
</dbReference>
<dbReference type="PANTHER" id="PTHR48111:SF4">
    <property type="entry name" value="DNA-BINDING DUAL TRANSCRIPTIONAL REGULATOR OMPR"/>
    <property type="match status" value="1"/>
</dbReference>
<evidence type="ECO:0000259" key="10">
    <source>
        <dbReference type="PROSITE" id="PS50110"/>
    </source>
</evidence>
<sequence length="237" mass="26702">MILIVSDNRHHCRPLLTCVERISENCELVCTSSGVIQRCLQKRYPVIIIDSYSKLAEHFELIAQLQTKLPDSAIIVMAHQGCDSERIVSLELGAQDYIEYPFNPAEVQARIRVQLRRAAGRTGADKSSEHPVRIGRFYIDNSYHRAELDGQALPLTAKEFSLLHFLASHPDQVFSREQLLTSVWGYHYGGFEHTVASHVNRLRAKLGKTKAGAHLVETVWGVGYKFNSDCLQLSQSA</sequence>
<organism evidence="12 13">
    <name type="scientific">Alteromonas alba</name>
    <dbReference type="NCBI Taxonomy" id="2079529"/>
    <lineage>
        <taxon>Bacteria</taxon>
        <taxon>Pseudomonadati</taxon>
        <taxon>Pseudomonadota</taxon>
        <taxon>Gammaproteobacteria</taxon>
        <taxon>Alteromonadales</taxon>
        <taxon>Alteromonadaceae</taxon>
        <taxon>Alteromonas/Salinimonas group</taxon>
        <taxon>Alteromonas</taxon>
    </lineage>
</organism>
<feature type="modified residue" description="4-aspartylphosphate" evidence="8">
    <location>
        <position position="50"/>
    </location>
</feature>
<protein>
    <recommendedName>
        <fullName evidence="1">Phosphate regulon transcriptional regulatory protein PhoB</fullName>
    </recommendedName>
</protein>
<dbReference type="RefSeq" id="WP_105936551.1">
    <property type="nucleotide sequence ID" value="NZ_PVNP01000206.1"/>
</dbReference>
<dbReference type="OrthoDB" id="9802426at2"/>
<dbReference type="Proteomes" id="UP000238949">
    <property type="component" value="Unassembled WGS sequence"/>
</dbReference>
<dbReference type="InterPro" id="IPR001789">
    <property type="entry name" value="Sig_transdc_resp-reg_receiver"/>
</dbReference>
<dbReference type="EMBL" id="PVNP01000206">
    <property type="protein sequence ID" value="PRO71413.1"/>
    <property type="molecule type" value="Genomic_DNA"/>
</dbReference>
<comment type="caution">
    <text evidence="12">The sequence shown here is derived from an EMBL/GenBank/DDBJ whole genome shotgun (WGS) entry which is preliminary data.</text>
</comment>
<keyword evidence="2 8" id="KW-0597">Phosphoprotein</keyword>
<evidence type="ECO:0000313" key="13">
    <source>
        <dbReference type="Proteomes" id="UP000238949"/>
    </source>
</evidence>
<dbReference type="PROSITE" id="PS51755">
    <property type="entry name" value="OMPR_PHOB"/>
    <property type="match status" value="1"/>
</dbReference>
<evidence type="ECO:0000256" key="4">
    <source>
        <dbReference type="ARBA" id="ARBA00023015"/>
    </source>
</evidence>
<proteinExistence type="predicted"/>
<accession>A0A2S9V4R3</accession>
<dbReference type="GO" id="GO:0000976">
    <property type="term" value="F:transcription cis-regulatory region binding"/>
    <property type="evidence" value="ECO:0007669"/>
    <property type="project" value="TreeGrafter"/>
</dbReference>
<comment type="function">
    <text evidence="7">This protein is a positive regulator for the phosphate regulon. Transcription of this operon is positively regulated by PhoB and PhoR when phosphate is limited.</text>
</comment>
<dbReference type="SUPFAM" id="SSF46894">
    <property type="entry name" value="C-terminal effector domain of the bipartite response regulators"/>
    <property type="match status" value="1"/>
</dbReference>
<evidence type="ECO:0000256" key="3">
    <source>
        <dbReference type="ARBA" id="ARBA00023012"/>
    </source>
</evidence>
<dbReference type="InterPro" id="IPR039420">
    <property type="entry name" value="WalR-like"/>
</dbReference>
<dbReference type="SMART" id="SM00862">
    <property type="entry name" value="Trans_reg_C"/>
    <property type="match status" value="1"/>
</dbReference>
<dbReference type="PROSITE" id="PS50110">
    <property type="entry name" value="RESPONSE_REGULATORY"/>
    <property type="match status" value="1"/>
</dbReference>
<evidence type="ECO:0000256" key="6">
    <source>
        <dbReference type="ARBA" id="ARBA00023163"/>
    </source>
</evidence>
<keyword evidence="6" id="KW-0804">Transcription</keyword>
<feature type="domain" description="Response regulatory" evidence="10">
    <location>
        <begin position="1"/>
        <end position="115"/>
    </location>
</feature>
<dbReference type="GO" id="GO:0032993">
    <property type="term" value="C:protein-DNA complex"/>
    <property type="evidence" value="ECO:0007669"/>
    <property type="project" value="TreeGrafter"/>
</dbReference>
<reference evidence="13" key="1">
    <citation type="journal article" date="2020" name="Int. J. Syst. Evol. Microbiol.">
        <title>Alteromonas alba sp. nov., a marine bacterium isolated from the seawater of the West Pacific Ocean.</title>
        <authorList>
            <person name="Sun C."/>
            <person name="Wu Y.-H."/>
            <person name="Xamxidin M."/>
            <person name="Cheng H."/>
            <person name="Xu X.-W."/>
        </authorList>
    </citation>
    <scope>NUCLEOTIDE SEQUENCE [LARGE SCALE GENOMIC DNA]</scope>
    <source>
        <strain evidence="13">190</strain>
    </source>
</reference>
<evidence type="ECO:0000256" key="9">
    <source>
        <dbReference type="PROSITE-ProRule" id="PRU01091"/>
    </source>
</evidence>
<dbReference type="GO" id="GO:0005829">
    <property type="term" value="C:cytosol"/>
    <property type="evidence" value="ECO:0007669"/>
    <property type="project" value="TreeGrafter"/>
</dbReference>
<evidence type="ECO:0000259" key="11">
    <source>
        <dbReference type="PROSITE" id="PS51755"/>
    </source>
</evidence>
<gene>
    <name evidence="12" type="ORF">C6Y40_22035</name>
</gene>
<dbReference type="SUPFAM" id="SSF52172">
    <property type="entry name" value="CheY-like"/>
    <property type="match status" value="1"/>
</dbReference>
<keyword evidence="3" id="KW-0902">Two-component regulatory system</keyword>
<evidence type="ECO:0000256" key="1">
    <source>
        <dbReference type="ARBA" id="ARBA00013332"/>
    </source>
</evidence>
<dbReference type="Pfam" id="PF00072">
    <property type="entry name" value="Response_reg"/>
    <property type="match status" value="1"/>
</dbReference>
<keyword evidence="4" id="KW-0805">Transcription regulation</keyword>
<dbReference type="InterPro" id="IPR016032">
    <property type="entry name" value="Sig_transdc_resp-reg_C-effctor"/>
</dbReference>
<evidence type="ECO:0000256" key="2">
    <source>
        <dbReference type="ARBA" id="ARBA00022553"/>
    </source>
</evidence>
<dbReference type="InterPro" id="IPR011006">
    <property type="entry name" value="CheY-like_superfamily"/>
</dbReference>
<evidence type="ECO:0000256" key="5">
    <source>
        <dbReference type="ARBA" id="ARBA00023125"/>
    </source>
</evidence>
<keyword evidence="5 9" id="KW-0238">DNA-binding</keyword>
<dbReference type="GO" id="GO:0000156">
    <property type="term" value="F:phosphorelay response regulator activity"/>
    <property type="evidence" value="ECO:0007669"/>
    <property type="project" value="TreeGrafter"/>
</dbReference>
<keyword evidence="13" id="KW-1185">Reference proteome</keyword>
<dbReference type="Pfam" id="PF00486">
    <property type="entry name" value="Trans_reg_C"/>
    <property type="match status" value="1"/>
</dbReference>
<name>A0A2S9V4R3_9ALTE</name>
<evidence type="ECO:0000313" key="12">
    <source>
        <dbReference type="EMBL" id="PRO71413.1"/>
    </source>
</evidence>
<feature type="DNA-binding region" description="OmpR/PhoB-type" evidence="9">
    <location>
        <begin position="129"/>
        <end position="228"/>
    </location>
</feature>
<dbReference type="PANTHER" id="PTHR48111">
    <property type="entry name" value="REGULATOR OF RPOS"/>
    <property type="match status" value="1"/>
</dbReference>
<dbReference type="GO" id="GO:0006355">
    <property type="term" value="P:regulation of DNA-templated transcription"/>
    <property type="evidence" value="ECO:0007669"/>
    <property type="project" value="InterPro"/>
</dbReference>
<dbReference type="AlphaFoldDB" id="A0A2S9V4R3"/>
<dbReference type="InterPro" id="IPR036388">
    <property type="entry name" value="WH-like_DNA-bd_sf"/>
</dbReference>
<dbReference type="Gene3D" id="1.10.10.10">
    <property type="entry name" value="Winged helix-like DNA-binding domain superfamily/Winged helix DNA-binding domain"/>
    <property type="match status" value="1"/>
</dbReference>
<dbReference type="Gene3D" id="3.40.50.2300">
    <property type="match status" value="1"/>
</dbReference>
<evidence type="ECO:0000256" key="8">
    <source>
        <dbReference type="PROSITE-ProRule" id="PRU00169"/>
    </source>
</evidence>
<dbReference type="CDD" id="cd00383">
    <property type="entry name" value="trans_reg_C"/>
    <property type="match status" value="1"/>
</dbReference>
<feature type="domain" description="OmpR/PhoB-type" evidence="11">
    <location>
        <begin position="129"/>
        <end position="228"/>
    </location>
</feature>
<dbReference type="InterPro" id="IPR001867">
    <property type="entry name" value="OmpR/PhoB-type_DNA-bd"/>
</dbReference>
<evidence type="ECO:0000256" key="7">
    <source>
        <dbReference type="ARBA" id="ARBA00024735"/>
    </source>
</evidence>